<comment type="caution">
    <text evidence="1">The sequence shown here is derived from an EMBL/GenBank/DDBJ whole genome shotgun (WGS) entry which is preliminary data.</text>
</comment>
<accession>A0AAW1Z4E7</accession>
<dbReference type="AlphaFoldDB" id="A0AAW1Z4E7"/>
<sequence>MESWEMAVTYPLTSLFNTVRAKSSEQDMNLTGTVLLSEIMSVIARGNCGICKHRNFQIIDFLMISSWNKKFPLYSLLGDQWSTPSRSSLCLSHYTAVPNHGGFRVGH</sequence>
<gene>
    <name evidence="1" type="ORF">ABG768_015635</name>
</gene>
<dbReference type="Proteomes" id="UP001479290">
    <property type="component" value="Unassembled WGS sequence"/>
</dbReference>
<dbReference type="EMBL" id="JAWDJR010000021">
    <property type="protein sequence ID" value="KAK9955783.1"/>
    <property type="molecule type" value="Genomic_DNA"/>
</dbReference>
<reference evidence="1 2" key="1">
    <citation type="submission" date="2024-05" db="EMBL/GenBank/DDBJ databases">
        <title>A high-quality chromosomal-level genome assembly of Topmouth culter (Culter alburnus).</title>
        <authorList>
            <person name="Zhao H."/>
        </authorList>
    </citation>
    <scope>NUCLEOTIDE SEQUENCE [LARGE SCALE GENOMIC DNA]</scope>
    <source>
        <strain evidence="1">CATC2023</strain>
        <tissue evidence="1">Muscle</tissue>
    </source>
</reference>
<name>A0AAW1Z4E7_CULAL</name>
<evidence type="ECO:0000313" key="1">
    <source>
        <dbReference type="EMBL" id="KAK9955783.1"/>
    </source>
</evidence>
<evidence type="ECO:0000313" key="2">
    <source>
        <dbReference type="Proteomes" id="UP001479290"/>
    </source>
</evidence>
<proteinExistence type="predicted"/>
<keyword evidence="2" id="KW-1185">Reference proteome</keyword>
<organism evidence="1 2">
    <name type="scientific">Culter alburnus</name>
    <name type="common">Topmouth culter</name>
    <dbReference type="NCBI Taxonomy" id="194366"/>
    <lineage>
        <taxon>Eukaryota</taxon>
        <taxon>Metazoa</taxon>
        <taxon>Chordata</taxon>
        <taxon>Craniata</taxon>
        <taxon>Vertebrata</taxon>
        <taxon>Euteleostomi</taxon>
        <taxon>Actinopterygii</taxon>
        <taxon>Neopterygii</taxon>
        <taxon>Teleostei</taxon>
        <taxon>Ostariophysi</taxon>
        <taxon>Cypriniformes</taxon>
        <taxon>Xenocyprididae</taxon>
        <taxon>Xenocypridinae</taxon>
        <taxon>Culter</taxon>
    </lineage>
</organism>
<protein>
    <submittedName>
        <fullName evidence="1">Uncharacterized protein</fullName>
    </submittedName>
</protein>